<dbReference type="RefSeq" id="WP_086386759.1">
    <property type="nucleotide sequence ID" value="NZ_NBTZ01000159.1"/>
</dbReference>
<dbReference type="EMBL" id="NBTZ01000159">
    <property type="protein sequence ID" value="OTP66612.1"/>
    <property type="molecule type" value="Genomic_DNA"/>
</dbReference>
<dbReference type="PANTHER" id="PTHR43808:SF32">
    <property type="entry name" value="ARGE_DAPE-RELATED DEACYLASE"/>
    <property type="match status" value="1"/>
</dbReference>
<dbReference type="InterPro" id="IPR002933">
    <property type="entry name" value="Peptidase_M20"/>
</dbReference>
<protein>
    <submittedName>
        <fullName evidence="3">Acetylornithine deacetylase</fullName>
    </submittedName>
</protein>
<dbReference type="AlphaFoldDB" id="A0A242M692"/>
<dbReference type="GO" id="GO:0046872">
    <property type="term" value="F:metal ion binding"/>
    <property type="evidence" value="ECO:0007669"/>
    <property type="project" value="UniProtKB-KW"/>
</dbReference>
<dbReference type="Pfam" id="PF01546">
    <property type="entry name" value="Peptidase_M20"/>
    <property type="match status" value="1"/>
</dbReference>
<keyword evidence="2" id="KW-0378">Hydrolase</keyword>
<reference evidence="3 4" key="1">
    <citation type="submission" date="2017-03" db="EMBL/GenBank/DDBJ databases">
        <title>Genome analysis of strain PAMC 26577.</title>
        <authorList>
            <person name="Oh H.-M."/>
            <person name="Yang J.-A."/>
        </authorList>
    </citation>
    <scope>NUCLEOTIDE SEQUENCE [LARGE SCALE GENOMIC DNA]</scope>
    <source>
        <strain evidence="3 4">PAMC 26577</strain>
    </source>
</reference>
<dbReference type="SUPFAM" id="SSF53187">
    <property type="entry name" value="Zn-dependent exopeptidases"/>
    <property type="match status" value="1"/>
</dbReference>
<dbReference type="SUPFAM" id="SSF55031">
    <property type="entry name" value="Bacterial exopeptidase dimerisation domain"/>
    <property type="match status" value="1"/>
</dbReference>
<proteinExistence type="predicted"/>
<dbReference type="GO" id="GO:0016787">
    <property type="term" value="F:hydrolase activity"/>
    <property type="evidence" value="ECO:0007669"/>
    <property type="project" value="UniProtKB-KW"/>
</dbReference>
<sequence>MNAHQWSADPNGEERDGKIYGLGVSDMKGGVEAIVFALRHLAAVRNGLAGEVVATFAGDEESMGTEGTGYLLNHVAHAAGDVMISADTGSPNVLRFGEKGMIWLRLNAFGKSAHAAHVHKGDSAIEKLLDVVQELKSVRDYPVDAPAKVLAANERSAQPPNPFPAWARAMSCVM</sequence>
<evidence type="ECO:0000256" key="1">
    <source>
        <dbReference type="ARBA" id="ARBA00022723"/>
    </source>
</evidence>
<organism evidence="3 4">
    <name type="scientific">Caballeronia sordidicola</name>
    <name type="common">Burkholderia sordidicola</name>
    <dbReference type="NCBI Taxonomy" id="196367"/>
    <lineage>
        <taxon>Bacteria</taxon>
        <taxon>Pseudomonadati</taxon>
        <taxon>Pseudomonadota</taxon>
        <taxon>Betaproteobacteria</taxon>
        <taxon>Burkholderiales</taxon>
        <taxon>Burkholderiaceae</taxon>
        <taxon>Caballeronia</taxon>
    </lineage>
</organism>
<dbReference type="Gene3D" id="3.40.630.10">
    <property type="entry name" value="Zn peptidases"/>
    <property type="match status" value="1"/>
</dbReference>
<accession>A0A242M692</accession>
<name>A0A242M692_CABSO</name>
<evidence type="ECO:0000313" key="4">
    <source>
        <dbReference type="Proteomes" id="UP000195221"/>
    </source>
</evidence>
<gene>
    <name evidence="3" type="ORF">PAMC26577_37620</name>
</gene>
<dbReference type="Gene3D" id="3.30.70.360">
    <property type="match status" value="1"/>
</dbReference>
<dbReference type="InterPro" id="IPR050072">
    <property type="entry name" value="Peptidase_M20A"/>
</dbReference>
<keyword evidence="1" id="KW-0479">Metal-binding</keyword>
<evidence type="ECO:0000313" key="3">
    <source>
        <dbReference type="EMBL" id="OTP66612.1"/>
    </source>
</evidence>
<comment type="caution">
    <text evidence="3">The sequence shown here is derived from an EMBL/GenBank/DDBJ whole genome shotgun (WGS) entry which is preliminary data.</text>
</comment>
<evidence type="ECO:0000256" key="2">
    <source>
        <dbReference type="ARBA" id="ARBA00022801"/>
    </source>
</evidence>
<dbReference type="PANTHER" id="PTHR43808">
    <property type="entry name" value="ACETYLORNITHINE DEACETYLASE"/>
    <property type="match status" value="1"/>
</dbReference>
<dbReference type="InterPro" id="IPR036264">
    <property type="entry name" value="Bact_exopeptidase_dim_dom"/>
</dbReference>
<dbReference type="Proteomes" id="UP000195221">
    <property type="component" value="Unassembled WGS sequence"/>
</dbReference>